<evidence type="ECO:0000256" key="10">
    <source>
        <dbReference type="ARBA" id="ARBA00023163"/>
    </source>
</evidence>
<organism evidence="17 18">
    <name type="scientific">Methanohalophilus halophilus</name>
    <dbReference type="NCBI Taxonomy" id="2177"/>
    <lineage>
        <taxon>Archaea</taxon>
        <taxon>Methanobacteriati</taxon>
        <taxon>Methanobacteriota</taxon>
        <taxon>Stenosarchaea group</taxon>
        <taxon>Methanomicrobia</taxon>
        <taxon>Methanosarcinales</taxon>
        <taxon>Methanosarcinaceae</taxon>
        <taxon>Methanohalophilus</taxon>
    </lineage>
</organism>
<comment type="similarity">
    <text evidence="1 13 14">Belongs to the RNA polymerase beta' chain family.</text>
</comment>
<feature type="domain" description="RNA polymerase N-terminal" evidence="16">
    <location>
        <begin position="210"/>
        <end position="514"/>
    </location>
</feature>
<dbReference type="SMART" id="SM00663">
    <property type="entry name" value="RPOLA_N"/>
    <property type="match status" value="1"/>
</dbReference>
<evidence type="ECO:0000256" key="4">
    <source>
        <dbReference type="ARBA" id="ARBA00022679"/>
    </source>
</evidence>
<dbReference type="FunFam" id="2.40.40.20:FF:000019">
    <property type="entry name" value="DNA-directed RNA polymerase II subunit RPB1"/>
    <property type="match status" value="1"/>
</dbReference>
<evidence type="ECO:0000256" key="9">
    <source>
        <dbReference type="ARBA" id="ARBA00023125"/>
    </source>
</evidence>
<keyword evidence="5 13" id="KW-0548">Nucleotidyltransferase</keyword>
<dbReference type="GO" id="GO:0008270">
    <property type="term" value="F:zinc ion binding"/>
    <property type="evidence" value="ECO:0007669"/>
    <property type="project" value="UniProtKB-UniRule"/>
</dbReference>
<sequence length="885" mass="99034">MVILMDNTIPSIPQRIGAIRFGLLSPREIRKMSVTSIITADTYDDDGYPIDMGLMDLRLGVIDPGLRCKTCGGRAGECPGHFGHIELVAPVLHVGFNKIIRKVLRSTCRNCSHLLLEDKQKKAYLGQFAKLDVMSHLPDDLINNVFKEARKTKICPYCGEEQLEIKFEKPSDYIENDYKLTPTEIRDRLEHIPDDDLKVMGMDPVSARPEWMVLTVLAVPPVTVRPSITLESGQRSEDDLTHKLVDIIRINQRFQENRDAGAPQLIIEDLWELLQYHLTTFFDNEVSGVPPARHRSGRPLKTLTQRLKGKEGRFRGSLSGKRVNFSARTVVSPDPNLSINEVGVPYAIAKQMTIPVRIISRNLEMMRAYVARGGETHPGANYVFREDGRRLKITEANKEELAEKLEPGWTVERQMQDGDIVLFNRQPSLHKMSIMAHKVKVLPNKTFKLNPSVCPPYNADFDGDEMNMHVLQTEESRAEASILMQVQENILSPRFGGPIIGGIHDHISGMFLLTRNEKTISKNDALELLRKSEVRELPEPAGYNDAGDPFWTGKQIFSQILPNDLNLEFKANVCFKCDVCKGRDCEYDSYVVVENGELVAGTIDEKAIGAFKGKILDSIVKRYGATEAAQFVDDVTRLAIRGVMRTGLSFGISDEDIPREARLNIDEELERAEKEVAELIQAYEAKELEPLPGRTLAETIELKIMQSLGKARDHTGTIAGNHLGLENSAVIMAKSGARGSMLNLTQMAACVGQQAVRGERIRRGYEGRTLPHFDRGDLGADAHGFVKSSYKSGLNPTEYFFHAVGGREGLVDTAVRTSQSGYLQRRLVNALQDLEVQYDRSVRETRGVIVQFKYGEDGIDSTKSDYNSEDTVHNIVSSVTGKEVK</sequence>
<keyword evidence="10 13" id="KW-0804">Transcription</keyword>
<name>A0A1H2WJP4_9EURY</name>
<evidence type="ECO:0000256" key="14">
    <source>
        <dbReference type="RuleBase" id="RU004279"/>
    </source>
</evidence>
<proteinExistence type="inferred from homology"/>
<evidence type="ECO:0000256" key="5">
    <source>
        <dbReference type="ARBA" id="ARBA00022695"/>
    </source>
</evidence>
<dbReference type="AlphaFoldDB" id="A0A1H2WJP4"/>
<dbReference type="Gene3D" id="6.20.50.80">
    <property type="match status" value="1"/>
</dbReference>
<dbReference type="InterPro" id="IPR012758">
    <property type="entry name" value="RPO1N"/>
</dbReference>
<evidence type="ECO:0000256" key="13">
    <source>
        <dbReference type="HAMAP-Rule" id="MF_00863"/>
    </source>
</evidence>
<dbReference type="InterPro" id="IPR045867">
    <property type="entry name" value="DNA-dir_RpoC_beta_prime"/>
</dbReference>
<dbReference type="Pfam" id="PF00623">
    <property type="entry name" value="RNA_pol_Rpb1_2"/>
    <property type="match status" value="1"/>
</dbReference>
<dbReference type="InterPro" id="IPR038120">
    <property type="entry name" value="Rpb1_funnel_sf"/>
</dbReference>
<dbReference type="CDD" id="cd02582">
    <property type="entry name" value="RNAP_archeal_A"/>
    <property type="match status" value="1"/>
</dbReference>
<feature type="binding site" evidence="13">
    <location>
        <position position="158"/>
    </location>
    <ligand>
        <name>Zn(2+)</name>
        <dbReference type="ChEBI" id="CHEBI:29105"/>
        <label>2</label>
    </ligand>
</feature>
<feature type="binding site" evidence="13">
    <location>
        <position position="108"/>
    </location>
    <ligand>
        <name>Zn(2+)</name>
        <dbReference type="ChEBI" id="CHEBI:29105"/>
        <label>2</label>
    </ligand>
</feature>
<dbReference type="EMBL" id="FNMU01000005">
    <property type="protein sequence ID" value="SDW80771.1"/>
    <property type="molecule type" value="Genomic_DNA"/>
</dbReference>
<dbReference type="InterPro" id="IPR044893">
    <property type="entry name" value="RNA_pol_Rpb1_clamp_domain"/>
</dbReference>
<comment type="cofactor">
    <cofactor evidence="13">
        <name>Mg(2+)</name>
        <dbReference type="ChEBI" id="CHEBI:18420"/>
    </cofactor>
</comment>
<evidence type="ECO:0000256" key="15">
    <source>
        <dbReference type="SAM" id="Coils"/>
    </source>
</evidence>
<comment type="function">
    <text evidence="14">DNA-dependent RNA polymerase catalyzes the transcription of DNA into RNA using the four ribonucleoside triphosphates as substrates.</text>
</comment>
<keyword evidence="2 13" id="KW-0240">DNA-directed RNA polymerase</keyword>
<dbReference type="Proteomes" id="UP000198669">
    <property type="component" value="Unassembled WGS sequence"/>
</dbReference>
<evidence type="ECO:0000256" key="12">
    <source>
        <dbReference type="ARBA" id="ARBA00053389"/>
    </source>
</evidence>
<dbReference type="Gene3D" id="1.10.132.30">
    <property type="match status" value="1"/>
</dbReference>
<dbReference type="PANTHER" id="PTHR19376:SF32">
    <property type="entry name" value="DNA-DIRECTED RNA POLYMERASE III SUBUNIT RPC1"/>
    <property type="match status" value="1"/>
</dbReference>
<evidence type="ECO:0000259" key="16">
    <source>
        <dbReference type="SMART" id="SM00663"/>
    </source>
</evidence>
<keyword evidence="15" id="KW-0175">Coiled coil</keyword>
<feature type="binding site" evidence="13">
    <location>
        <position position="111"/>
    </location>
    <ligand>
        <name>Zn(2+)</name>
        <dbReference type="ChEBI" id="CHEBI:29105"/>
        <label>2</label>
    </ligand>
</feature>
<dbReference type="Gene3D" id="4.10.860.120">
    <property type="entry name" value="RNA polymerase II, clamp domain"/>
    <property type="match status" value="2"/>
</dbReference>
<dbReference type="Pfam" id="PF04998">
    <property type="entry name" value="RNA_pol_Rpb1_5"/>
    <property type="match status" value="1"/>
</dbReference>
<keyword evidence="9 13" id="KW-0238">DNA-binding</keyword>
<comment type="cofactor">
    <cofactor evidence="13">
        <name>Zn(2+)</name>
        <dbReference type="ChEBI" id="CHEBI:29105"/>
    </cofactor>
    <text evidence="13">Binds at least 2 Zn(2+) per subunit.</text>
</comment>
<dbReference type="InterPro" id="IPR007080">
    <property type="entry name" value="RNA_pol_Rpb1_1"/>
</dbReference>
<comment type="subunit">
    <text evidence="13">Part of the RNA polymerase complex.</text>
</comment>
<keyword evidence="3 13" id="KW-0963">Cytoplasm</keyword>
<dbReference type="NCBIfam" id="TIGR02390">
    <property type="entry name" value="RNA_pol_rpoA1"/>
    <property type="match status" value="1"/>
</dbReference>
<dbReference type="Gene3D" id="3.30.1490.180">
    <property type="entry name" value="RNA polymerase ii"/>
    <property type="match status" value="1"/>
</dbReference>
<dbReference type="SUPFAM" id="SSF64484">
    <property type="entry name" value="beta and beta-prime subunits of DNA dependent RNA-polymerase"/>
    <property type="match status" value="1"/>
</dbReference>
<gene>
    <name evidence="13" type="primary">rpo1N</name>
    <name evidence="13" type="synonym">rpoA1</name>
    <name evidence="17" type="ORF">SAMN04515625_1624</name>
</gene>
<feature type="binding site" evidence="13">
    <location>
        <position position="71"/>
    </location>
    <ligand>
        <name>Zn(2+)</name>
        <dbReference type="ChEBI" id="CHEBI:29105"/>
        <label>1</label>
    </ligand>
</feature>
<evidence type="ECO:0000313" key="18">
    <source>
        <dbReference type="Proteomes" id="UP000198669"/>
    </source>
</evidence>
<comment type="subcellular location">
    <subcellularLocation>
        <location evidence="13">Cytoplasm</location>
    </subcellularLocation>
</comment>
<dbReference type="Gene3D" id="1.10.274.100">
    <property type="entry name" value="RNA polymerase Rpb1, domain 3"/>
    <property type="match status" value="1"/>
</dbReference>
<dbReference type="HAMAP" id="MF_00863">
    <property type="entry name" value="RNApol_arch_Rpo1N"/>
    <property type="match status" value="1"/>
</dbReference>
<dbReference type="InterPro" id="IPR000722">
    <property type="entry name" value="RNA_pol_asu"/>
</dbReference>
<dbReference type="GO" id="GO:0000287">
    <property type="term" value="F:magnesium ion binding"/>
    <property type="evidence" value="ECO:0007669"/>
    <property type="project" value="UniProtKB-UniRule"/>
</dbReference>
<evidence type="ECO:0000256" key="3">
    <source>
        <dbReference type="ARBA" id="ARBA00022490"/>
    </source>
</evidence>
<feature type="binding site" evidence="13">
    <location>
        <position position="68"/>
    </location>
    <ligand>
        <name>Zn(2+)</name>
        <dbReference type="ChEBI" id="CHEBI:29105"/>
        <label>1</label>
    </ligand>
</feature>
<dbReference type="GO" id="GO:0003899">
    <property type="term" value="F:DNA-directed RNA polymerase activity"/>
    <property type="evidence" value="ECO:0007669"/>
    <property type="project" value="UniProtKB-UniRule"/>
</dbReference>
<comment type="function">
    <text evidence="12 13">DNA-dependent RNA polymerase (RNAP) catalyzes the transcription of DNA into RNA using the four ribonucleoside triphosphates as substrates. Forms the clamp head domain.</text>
</comment>
<keyword evidence="4 13" id="KW-0808">Transferase</keyword>
<evidence type="ECO:0000256" key="1">
    <source>
        <dbReference type="ARBA" id="ARBA00006460"/>
    </source>
</evidence>
<feature type="binding site" evidence="13">
    <location>
        <position position="460"/>
    </location>
    <ligand>
        <name>Mg(2+)</name>
        <dbReference type="ChEBI" id="CHEBI:18420"/>
    </ligand>
</feature>
<feature type="binding site" evidence="13">
    <location>
        <position position="78"/>
    </location>
    <ligand>
        <name>Zn(2+)</name>
        <dbReference type="ChEBI" id="CHEBI:29105"/>
        <label>1</label>
    </ligand>
</feature>
<dbReference type="Pfam" id="PF04983">
    <property type="entry name" value="RNA_pol_Rpb1_3"/>
    <property type="match status" value="1"/>
</dbReference>
<dbReference type="Pfam" id="PF05000">
    <property type="entry name" value="RNA_pol_Rpb1_4"/>
    <property type="match status" value="1"/>
</dbReference>
<evidence type="ECO:0000256" key="6">
    <source>
        <dbReference type="ARBA" id="ARBA00022723"/>
    </source>
</evidence>
<evidence type="ECO:0000256" key="7">
    <source>
        <dbReference type="ARBA" id="ARBA00022833"/>
    </source>
</evidence>
<dbReference type="Gene3D" id="2.40.40.20">
    <property type="match status" value="1"/>
</dbReference>
<evidence type="ECO:0000256" key="2">
    <source>
        <dbReference type="ARBA" id="ARBA00022478"/>
    </source>
</evidence>
<dbReference type="Pfam" id="PF04997">
    <property type="entry name" value="RNA_pol_Rpb1_1"/>
    <property type="match status" value="1"/>
</dbReference>
<reference evidence="17 18" key="1">
    <citation type="submission" date="2016-10" db="EMBL/GenBank/DDBJ databases">
        <authorList>
            <person name="de Groot N.N."/>
        </authorList>
    </citation>
    <scope>NUCLEOTIDE SEQUENCE [LARGE SCALE GENOMIC DNA]</scope>
    <source>
        <strain evidence="17 18">Z-7982</strain>
    </source>
</reference>
<dbReference type="PANTHER" id="PTHR19376">
    <property type="entry name" value="DNA-DIRECTED RNA POLYMERASE"/>
    <property type="match status" value="1"/>
</dbReference>
<feature type="binding site" evidence="13">
    <location>
        <position position="81"/>
    </location>
    <ligand>
        <name>Zn(2+)</name>
        <dbReference type="ChEBI" id="CHEBI:29105"/>
        <label>1</label>
    </ligand>
</feature>
<feature type="coiled-coil region" evidence="15">
    <location>
        <begin position="662"/>
        <end position="689"/>
    </location>
</feature>
<dbReference type="InterPro" id="IPR007081">
    <property type="entry name" value="RNA_pol_Rpb1_5"/>
</dbReference>
<dbReference type="GO" id="GO:0000428">
    <property type="term" value="C:DNA-directed RNA polymerase complex"/>
    <property type="evidence" value="ECO:0007669"/>
    <property type="project" value="UniProtKB-KW"/>
</dbReference>
<evidence type="ECO:0000313" key="17">
    <source>
        <dbReference type="EMBL" id="SDW80771.1"/>
    </source>
</evidence>
<keyword evidence="7 13" id="KW-0862">Zinc</keyword>
<dbReference type="EC" id="2.7.7.6" evidence="13"/>
<dbReference type="InterPro" id="IPR042102">
    <property type="entry name" value="RNA_pol_Rpb1_3_sf"/>
</dbReference>
<keyword evidence="6 13" id="KW-0479">Metal-binding</keyword>
<dbReference type="GO" id="GO:0003677">
    <property type="term" value="F:DNA binding"/>
    <property type="evidence" value="ECO:0007669"/>
    <property type="project" value="UniProtKB-UniRule"/>
</dbReference>
<feature type="binding site" evidence="13">
    <location>
        <position position="462"/>
    </location>
    <ligand>
        <name>Mg(2+)</name>
        <dbReference type="ChEBI" id="CHEBI:18420"/>
    </ligand>
</feature>
<keyword evidence="8 13" id="KW-0460">Magnesium</keyword>
<dbReference type="InterPro" id="IPR007083">
    <property type="entry name" value="RNA_pol_Rpb1_4"/>
</dbReference>
<dbReference type="GO" id="GO:0006351">
    <property type="term" value="P:DNA-templated transcription"/>
    <property type="evidence" value="ECO:0007669"/>
    <property type="project" value="UniProtKB-UniRule"/>
</dbReference>
<evidence type="ECO:0000256" key="8">
    <source>
        <dbReference type="ARBA" id="ARBA00022842"/>
    </source>
</evidence>
<dbReference type="Gene3D" id="6.10.250.2940">
    <property type="match status" value="1"/>
</dbReference>
<dbReference type="NCBIfam" id="NF006336">
    <property type="entry name" value="PRK08566.1"/>
    <property type="match status" value="1"/>
</dbReference>
<accession>A0A1H2WJP4</accession>
<dbReference type="InterPro" id="IPR007066">
    <property type="entry name" value="RNA_pol_Rpb1_3"/>
</dbReference>
<evidence type="ECO:0000256" key="11">
    <source>
        <dbReference type="ARBA" id="ARBA00048552"/>
    </source>
</evidence>
<dbReference type="GO" id="GO:0005737">
    <property type="term" value="C:cytoplasm"/>
    <property type="evidence" value="ECO:0007669"/>
    <property type="project" value="UniProtKB-SubCell"/>
</dbReference>
<feature type="binding site" evidence="13">
    <location>
        <position position="464"/>
    </location>
    <ligand>
        <name>Mg(2+)</name>
        <dbReference type="ChEBI" id="CHEBI:18420"/>
    </ligand>
</feature>
<protein>
    <recommendedName>
        <fullName evidence="13">DNA-directed RNA polymerase subunit Rpo1N</fullName>
        <ecNumber evidence="13">2.7.7.6</ecNumber>
    </recommendedName>
    <alternativeName>
        <fullName evidence="13">DNA-directed RNA polymerase subunit A'</fullName>
    </alternativeName>
</protein>
<feature type="binding site" evidence="13">
    <location>
        <position position="155"/>
    </location>
    <ligand>
        <name>Zn(2+)</name>
        <dbReference type="ChEBI" id="CHEBI:29105"/>
        <label>2</label>
    </ligand>
</feature>
<dbReference type="InterPro" id="IPR006592">
    <property type="entry name" value="RNA_pol_N"/>
</dbReference>
<comment type="catalytic activity">
    <reaction evidence="11 13 14">
        <text>RNA(n) + a ribonucleoside 5'-triphosphate = RNA(n+1) + diphosphate</text>
        <dbReference type="Rhea" id="RHEA:21248"/>
        <dbReference type="Rhea" id="RHEA-COMP:14527"/>
        <dbReference type="Rhea" id="RHEA-COMP:17342"/>
        <dbReference type="ChEBI" id="CHEBI:33019"/>
        <dbReference type="ChEBI" id="CHEBI:61557"/>
        <dbReference type="ChEBI" id="CHEBI:140395"/>
        <dbReference type="EC" id="2.7.7.6"/>
    </reaction>
</comment>